<gene>
    <name evidence="11" type="ORF">AAHA92_12196</name>
</gene>
<keyword evidence="8" id="KW-0408">Iron</keyword>
<keyword evidence="12" id="KW-1185">Reference proteome</keyword>
<evidence type="ECO:0000256" key="5">
    <source>
        <dbReference type="ARBA" id="ARBA00022723"/>
    </source>
</evidence>
<sequence length="307" mass="35345">MDISHYEHHLFPRLHPHVYAWTKVYGRNFICWDGSKCQLFVTEPKLSKEILMNREGAFPKMDMEGCLKKLVGEALTTNEGLKWAKVRKLADRSFHAESLKSMVPEMNSSVAMMLEKWGNYQGKEIDVFQEFRILTIDVISRTAFVAVKNLYKLRFPGISLLVRSDDEVEAGRLELRINDLIMEKVRERERGGELGCDYLGQLIRFSHESDVEKRISTQQLIDEVKAIYGAGNRMTMSLLGWCVVLLATHTEWQDRAREEVKETFGGNTPDADGISRLKIMNMIINECLRLYPPALSLTRKVAKETKI</sequence>
<dbReference type="GO" id="GO:0046872">
    <property type="term" value="F:metal ion binding"/>
    <property type="evidence" value="ECO:0007669"/>
    <property type="project" value="UniProtKB-KW"/>
</dbReference>
<dbReference type="SUPFAM" id="SSF48264">
    <property type="entry name" value="Cytochrome P450"/>
    <property type="match status" value="1"/>
</dbReference>
<organism evidence="11 12">
    <name type="scientific">Salvia divinorum</name>
    <name type="common">Maria pastora</name>
    <name type="synonym">Diviner's sage</name>
    <dbReference type="NCBI Taxonomy" id="28513"/>
    <lineage>
        <taxon>Eukaryota</taxon>
        <taxon>Viridiplantae</taxon>
        <taxon>Streptophyta</taxon>
        <taxon>Embryophyta</taxon>
        <taxon>Tracheophyta</taxon>
        <taxon>Spermatophyta</taxon>
        <taxon>Magnoliopsida</taxon>
        <taxon>eudicotyledons</taxon>
        <taxon>Gunneridae</taxon>
        <taxon>Pentapetalae</taxon>
        <taxon>asterids</taxon>
        <taxon>lamiids</taxon>
        <taxon>Lamiales</taxon>
        <taxon>Lamiaceae</taxon>
        <taxon>Nepetoideae</taxon>
        <taxon>Mentheae</taxon>
        <taxon>Salviinae</taxon>
        <taxon>Salvia</taxon>
        <taxon>Salvia subgen. Calosphace</taxon>
    </lineage>
</organism>
<accession>A0ABD1HMS9</accession>
<keyword evidence="7" id="KW-0560">Oxidoreductase</keyword>
<evidence type="ECO:0000256" key="7">
    <source>
        <dbReference type="ARBA" id="ARBA00023002"/>
    </source>
</evidence>
<comment type="caution">
    <text evidence="11">The sequence shown here is derived from an EMBL/GenBank/DDBJ whole genome shotgun (WGS) entry which is preliminary data.</text>
</comment>
<dbReference type="InterPro" id="IPR001128">
    <property type="entry name" value="Cyt_P450"/>
</dbReference>
<keyword evidence="3" id="KW-0349">Heme</keyword>
<proteinExistence type="inferred from homology"/>
<protein>
    <submittedName>
        <fullName evidence="11">Cytochrome P450 CYP749A22-like protein</fullName>
    </submittedName>
</protein>
<dbReference type="GO" id="GO:0016020">
    <property type="term" value="C:membrane"/>
    <property type="evidence" value="ECO:0007669"/>
    <property type="project" value="UniProtKB-SubCell"/>
</dbReference>
<comment type="subcellular location">
    <subcellularLocation>
        <location evidence="1">Membrane</location>
    </subcellularLocation>
</comment>
<dbReference type="Pfam" id="PF00067">
    <property type="entry name" value="p450"/>
    <property type="match status" value="2"/>
</dbReference>
<evidence type="ECO:0000313" key="11">
    <source>
        <dbReference type="EMBL" id="KAL1556598.1"/>
    </source>
</evidence>
<name>A0ABD1HMS9_SALDI</name>
<keyword evidence="5" id="KW-0479">Metal-binding</keyword>
<dbReference type="EMBL" id="JBEAFC010000005">
    <property type="protein sequence ID" value="KAL1556598.1"/>
    <property type="molecule type" value="Genomic_DNA"/>
</dbReference>
<evidence type="ECO:0000256" key="9">
    <source>
        <dbReference type="ARBA" id="ARBA00023033"/>
    </source>
</evidence>
<keyword evidence="6" id="KW-1133">Transmembrane helix</keyword>
<dbReference type="PANTHER" id="PTHR24282">
    <property type="entry name" value="CYTOCHROME P450 FAMILY MEMBER"/>
    <property type="match status" value="1"/>
</dbReference>
<dbReference type="GO" id="GO:0004497">
    <property type="term" value="F:monooxygenase activity"/>
    <property type="evidence" value="ECO:0007669"/>
    <property type="project" value="UniProtKB-KW"/>
</dbReference>
<evidence type="ECO:0000313" key="12">
    <source>
        <dbReference type="Proteomes" id="UP001567538"/>
    </source>
</evidence>
<keyword evidence="9" id="KW-0503">Monooxygenase</keyword>
<evidence type="ECO:0000256" key="2">
    <source>
        <dbReference type="ARBA" id="ARBA00010617"/>
    </source>
</evidence>
<reference evidence="11 12" key="1">
    <citation type="submission" date="2024-06" db="EMBL/GenBank/DDBJ databases">
        <title>A chromosome level genome sequence of Diviner's sage (Salvia divinorum).</title>
        <authorList>
            <person name="Ford S.A."/>
            <person name="Ro D.-K."/>
            <person name="Ness R.W."/>
            <person name="Phillips M.A."/>
        </authorList>
    </citation>
    <scope>NUCLEOTIDE SEQUENCE [LARGE SCALE GENOMIC DNA]</scope>
    <source>
        <strain evidence="11">SAF-2024a</strain>
        <tissue evidence="11">Leaf</tissue>
    </source>
</reference>
<evidence type="ECO:0000256" key="1">
    <source>
        <dbReference type="ARBA" id="ARBA00004370"/>
    </source>
</evidence>
<comment type="similarity">
    <text evidence="2">Belongs to the cytochrome P450 family.</text>
</comment>
<evidence type="ECO:0000256" key="6">
    <source>
        <dbReference type="ARBA" id="ARBA00022989"/>
    </source>
</evidence>
<evidence type="ECO:0000256" key="4">
    <source>
        <dbReference type="ARBA" id="ARBA00022692"/>
    </source>
</evidence>
<dbReference type="Gene3D" id="1.10.630.10">
    <property type="entry name" value="Cytochrome P450"/>
    <property type="match status" value="1"/>
</dbReference>
<dbReference type="Proteomes" id="UP001567538">
    <property type="component" value="Unassembled WGS sequence"/>
</dbReference>
<dbReference type="InterPro" id="IPR050665">
    <property type="entry name" value="Cytochrome_P450_Monooxygen"/>
</dbReference>
<keyword evidence="4" id="KW-0812">Transmembrane</keyword>
<evidence type="ECO:0000256" key="8">
    <source>
        <dbReference type="ARBA" id="ARBA00023004"/>
    </source>
</evidence>
<dbReference type="AlphaFoldDB" id="A0ABD1HMS9"/>
<keyword evidence="10" id="KW-0472">Membrane</keyword>
<dbReference type="PANTHER" id="PTHR24282:SF192">
    <property type="entry name" value="CYTOCHROME P450 CYP749A22-LIKE"/>
    <property type="match status" value="1"/>
</dbReference>
<evidence type="ECO:0000256" key="3">
    <source>
        <dbReference type="ARBA" id="ARBA00022617"/>
    </source>
</evidence>
<evidence type="ECO:0000256" key="10">
    <source>
        <dbReference type="ARBA" id="ARBA00023136"/>
    </source>
</evidence>
<dbReference type="InterPro" id="IPR036396">
    <property type="entry name" value="Cyt_P450_sf"/>
</dbReference>